<comment type="caution">
    <text evidence="2">The sequence shown here is derived from an EMBL/GenBank/DDBJ whole genome shotgun (WGS) entry which is preliminary data.</text>
</comment>
<proteinExistence type="predicted"/>
<feature type="transmembrane region" description="Helical" evidence="1">
    <location>
        <begin position="6"/>
        <end position="23"/>
    </location>
</feature>
<keyword evidence="1" id="KW-0812">Transmembrane</keyword>
<sequence>MNQKEWIIAIIIIVVCFFAGIGIKSTITGRAVEESYWSDYEKEII</sequence>
<evidence type="ECO:0000256" key="1">
    <source>
        <dbReference type="SAM" id="Phobius"/>
    </source>
</evidence>
<gene>
    <name evidence="2" type="ORF">S03H2_17588</name>
</gene>
<evidence type="ECO:0000313" key="2">
    <source>
        <dbReference type="EMBL" id="GAH32685.1"/>
    </source>
</evidence>
<reference evidence="2" key="1">
    <citation type="journal article" date="2014" name="Front. Microbiol.">
        <title>High frequency of phylogenetically diverse reductive dehalogenase-homologous genes in deep subseafloor sedimentary metagenomes.</title>
        <authorList>
            <person name="Kawai M."/>
            <person name="Futagami T."/>
            <person name="Toyoda A."/>
            <person name="Takaki Y."/>
            <person name="Nishi S."/>
            <person name="Hori S."/>
            <person name="Arai W."/>
            <person name="Tsubouchi T."/>
            <person name="Morono Y."/>
            <person name="Uchiyama I."/>
            <person name="Ito T."/>
            <person name="Fujiyama A."/>
            <person name="Inagaki F."/>
            <person name="Takami H."/>
        </authorList>
    </citation>
    <scope>NUCLEOTIDE SEQUENCE</scope>
    <source>
        <strain evidence="2">Expedition CK06-06</strain>
    </source>
</reference>
<feature type="non-terminal residue" evidence="2">
    <location>
        <position position="45"/>
    </location>
</feature>
<protein>
    <submittedName>
        <fullName evidence="2">Uncharacterized protein</fullName>
    </submittedName>
</protein>
<accession>X1FJI7</accession>
<dbReference type="EMBL" id="BARU01009086">
    <property type="protein sequence ID" value="GAH32685.1"/>
    <property type="molecule type" value="Genomic_DNA"/>
</dbReference>
<name>X1FJI7_9ZZZZ</name>
<keyword evidence="1" id="KW-0472">Membrane</keyword>
<keyword evidence="1" id="KW-1133">Transmembrane helix</keyword>
<organism evidence="2">
    <name type="scientific">marine sediment metagenome</name>
    <dbReference type="NCBI Taxonomy" id="412755"/>
    <lineage>
        <taxon>unclassified sequences</taxon>
        <taxon>metagenomes</taxon>
        <taxon>ecological metagenomes</taxon>
    </lineage>
</organism>
<dbReference type="AlphaFoldDB" id="X1FJI7"/>